<dbReference type="GO" id="GO:0005829">
    <property type="term" value="C:cytosol"/>
    <property type="evidence" value="ECO:0007669"/>
    <property type="project" value="TreeGrafter"/>
</dbReference>
<dbReference type="GO" id="GO:0005524">
    <property type="term" value="F:ATP binding"/>
    <property type="evidence" value="ECO:0007669"/>
    <property type="project" value="UniProtKB-KW"/>
</dbReference>
<proteinExistence type="inferred from homology"/>
<evidence type="ECO:0000256" key="9">
    <source>
        <dbReference type="RuleBase" id="RU361234"/>
    </source>
</evidence>
<dbReference type="Pfam" id="PF00579">
    <property type="entry name" value="tRNA-synt_1b"/>
    <property type="match status" value="1"/>
</dbReference>
<dbReference type="Proteomes" id="UP000053766">
    <property type="component" value="Unassembled WGS sequence"/>
</dbReference>
<keyword evidence="6 9" id="KW-0030">Aminoacyl-tRNA synthetase</keyword>
<evidence type="ECO:0000256" key="6">
    <source>
        <dbReference type="ARBA" id="ARBA00023146"/>
    </source>
</evidence>
<dbReference type="PRINTS" id="PR01040">
    <property type="entry name" value="TRNASYNTHTYR"/>
</dbReference>
<evidence type="ECO:0000256" key="7">
    <source>
        <dbReference type="ARBA" id="ARBA00033323"/>
    </source>
</evidence>
<dbReference type="InterPro" id="IPR002307">
    <property type="entry name" value="Tyr-tRNA-ligase"/>
</dbReference>
<dbReference type="PANTHER" id="PTHR11766">
    <property type="entry name" value="TYROSYL-TRNA SYNTHETASE"/>
    <property type="match status" value="1"/>
</dbReference>
<keyword evidence="2 9" id="KW-0436">Ligase</keyword>
<dbReference type="NCBIfam" id="TIGR00234">
    <property type="entry name" value="tyrS"/>
    <property type="match status" value="1"/>
</dbReference>
<accession>A0A0D8XZT8</accession>
<evidence type="ECO:0000256" key="8">
    <source>
        <dbReference type="ARBA" id="ARBA00048248"/>
    </source>
</evidence>
<keyword evidence="11" id="KW-1185">Reference proteome</keyword>
<evidence type="ECO:0000313" key="10">
    <source>
        <dbReference type="EMBL" id="KJH49269.1"/>
    </source>
</evidence>
<comment type="similarity">
    <text evidence="9">Belongs to the class-I aminoacyl-tRNA synthetase family.</text>
</comment>
<comment type="catalytic activity">
    <reaction evidence="8 9">
        <text>tRNA(Tyr) + L-tyrosine + ATP = L-tyrosyl-tRNA(Tyr) + AMP + diphosphate + H(+)</text>
        <dbReference type="Rhea" id="RHEA:10220"/>
        <dbReference type="Rhea" id="RHEA-COMP:9706"/>
        <dbReference type="Rhea" id="RHEA-COMP:9707"/>
        <dbReference type="ChEBI" id="CHEBI:15378"/>
        <dbReference type="ChEBI" id="CHEBI:30616"/>
        <dbReference type="ChEBI" id="CHEBI:33019"/>
        <dbReference type="ChEBI" id="CHEBI:58315"/>
        <dbReference type="ChEBI" id="CHEBI:78442"/>
        <dbReference type="ChEBI" id="CHEBI:78536"/>
        <dbReference type="ChEBI" id="CHEBI:456215"/>
        <dbReference type="EC" id="6.1.1.1"/>
    </reaction>
</comment>
<dbReference type="EMBL" id="KN716240">
    <property type="protein sequence ID" value="KJH49269.1"/>
    <property type="molecule type" value="Genomic_DNA"/>
</dbReference>
<dbReference type="InterPro" id="IPR002305">
    <property type="entry name" value="aa-tRNA-synth_Ic"/>
</dbReference>
<evidence type="ECO:0000256" key="4">
    <source>
        <dbReference type="ARBA" id="ARBA00022840"/>
    </source>
</evidence>
<gene>
    <name evidence="10" type="ORF">DICVIV_04591</name>
</gene>
<dbReference type="AlphaFoldDB" id="A0A0D8XZT8"/>
<evidence type="ECO:0000256" key="3">
    <source>
        <dbReference type="ARBA" id="ARBA00022741"/>
    </source>
</evidence>
<dbReference type="SUPFAM" id="SSF52374">
    <property type="entry name" value="Nucleotidylyl transferase"/>
    <property type="match status" value="1"/>
</dbReference>
<dbReference type="GO" id="GO:0005739">
    <property type="term" value="C:mitochondrion"/>
    <property type="evidence" value="ECO:0007669"/>
    <property type="project" value="TreeGrafter"/>
</dbReference>
<reference evidence="10 11" key="1">
    <citation type="submission" date="2013-11" db="EMBL/GenBank/DDBJ databases">
        <title>Draft genome of the bovine lungworm Dictyocaulus viviparus.</title>
        <authorList>
            <person name="Mitreva M."/>
        </authorList>
    </citation>
    <scope>NUCLEOTIDE SEQUENCE [LARGE SCALE GENOMIC DNA]</scope>
    <source>
        <strain evidence="10 11">HannoverDv2000</strain>
    </source>
</reference>
<dbReference type="GO" id="GO:0006437">
    <property type="term" value="P:tyrosyl-tRNA aminoacylation"/>
    <property type="evidence" value="ECO:0007669"/>
    <property type="project" value="InterPro"/>
</dbReference>
<evidence type="ECO:0000256" key="2">
    <source>
        <dbReference type="ARBA" id="ARBA00022598"/>
    </source>
</evidence>
<evidence type="ECO:0000256" key="5">
    <source>
        <dbReference type="ARBA" id="ARBA00022917"/>
    </source>
</evidence>
<keyword evidence="3 9" id="KW-0547">Nucleotide-binding</keyword>
<sequence>MMQIFRSLSIGWRVNAVRTIHCLPCLFRSLRLSSSIANYVAELEARDLVFSSYPSNLYSKFATELNSLPPVIYAGFDPTSESLHIGNLLVILNLLRSARFGILPIAVVGGATAAVGDPSGRSSERKVQAKDVILHNTRLLIAQLKRIARNLLVDDFVVVDNNTWFKEMSVVDYLRNCKRLHIGEMLRTGAVKSRLSDQCGGISFTEFSYQTMQAIDWFMLLEKYDCRFQIGGSDQLGHLNIGAHYIKRICGGKFAAGICLPLVTDNAGKKLGKSQDGDHIWLSADLTSPFHFYQFFRQLHDDVAELLYKRYSLDPWEDVVIKVDEHRSNLGKWVVQDALAHELTRIVHGKEGLDIAQRCSRILFEASMSEVKLLSRAELLRLFTNTIKIARDEVRTFGDLADRTKSGKIKGSILMGEGAFKVNGEKVINSAEPLVLQRICLPETQDLTLICWGKRKFSLVQWI</sequence>
<evidence type="ECO:0000256" key="1">
    <source>
        <dbReference type="ARBA" id="ARBA00013160"/>
    </source>
</evidence>
<reference evidence="11" key="2">
    <citation type="journal article" date="2016" name="Sci. Rep.">
        <title>Dictyocaulus viviparus genome, variome and transcriptome elucidate lungworm biology and support future intervention.</title>
        <authorList>
            <person name="McNulty S.N."/>
            <person name="Strube C."/>
            <person name="Rosa B.A."/>
            <person name="Martin J.C."/>
            <person name="Tyagi R."/>
            <person name="Choi Y.J."/>
            <person name="Wang Q."/>
            <person name="Hallsworth Pepin K."/>
            <person name="Zhang X."/>
            <person name="Ozersky P."/>
            <person name="Wilson R.K."/>
            <person name="Sternberg P.W."/>
            <person name="Gasser R.B."/>
            <person name="Mitreva M."/>
        </authorList>
    </citation>
    <scope>NUCLEOTIDE SEQUENCE [LARGE SCALE GENOMIC DNA]</scope>
    <source>
        <strain evidence="11">HannoverDv2000</strain>
    </source>
</reference>
<keyword evidence="5 9" id="KW-0648">Protein biosynthesis</keyword>
<protein>
    <recommendedName>
        <fullName evidence="1 9">Tyrosine--tRNA ligase</fullName>
        <ecNumber evidence="1 9">6.1.1.1</ecNumber>
    </recommendedName>
    <alternativeName>
        <fullName evidence="7 9">Tyrosyl-tRNA synthetase</fullName>
    </alternativeName>
</protein>
<dbReference type="GO" id="GO:0004831">
    <property type="term" value="F:tyrosine-tRNA ligase activity"/>
    <property type="evidence" value="ECO:0007669"/>
    <property type="project" value="UniProtKB-EC"/>
</dbReference>
<dbReference type="PROSITE" id="PS00178">
    <property type="entry name" value="AA_TRNA_LIGASE_I"/>
    <property type="match status" value="1"/>
</dbReference>
<dbReference type="InterPro" id="IPR001412">
    <property type="entry name" value="aa-tRNA-synth_I_CS"/>
</dbReference>
<dbReference type="EC" id="6.1.1.1" evidence="1 9"/>
<dbReference type="InterPro" id="IPR014729">
    <property type="entry name" value="Rossmann-like_a/b/a_fold"/>
</dbReference>
<dbReference type="OrthoDB" id="337870at2759"/>
<name>A0A0D8XZT8_DICVI</name>
<evidence type="ECO:0000313" key="11">
    <source>
        <dbReference type="Proteomes" id="UP000053766"/>
    </source>
</evidence>
<organism evidence="10 11">
    <name type="scientific">Dictyocaulus viviparus</name>
    <name type="common">Bovine lungworm</name>
    <dbReference type="NCBI Taxonomy" id="29172"/>
    <lineage>
        <taxon>Eukaryota</taxon>
        <taxon>Metazoa</taxon>
        <taxon>Ecdysozoa</taxon>
        <taxon>Nematoda</taxon>
        <taxon>Chromadorea</taxon>
        <taxon>Rhabditida</taxon>
        <taxon>Rhabditina</taxon>
        <taxon>Rhabditomorpha</taxon>
        <taxon>Strongyloidea</taxon>
        <taxon>Metastrongylidae</taxon>
        <taxon>Dictyocaulus</taxon>
    </lineage>
</organism>
<dbReference type="CDD" id="cd00805">
    <property type="entry name" value="TyrRS_core"/>
    <property type="match status" value="1"/>
</dbReference>
<keyword evidence="4 9" id="KW-0067">ATP-binding</keyword>
<dbReference type="Gene3D" id="3.40.50.620">
    <property type="entry name" value="HUPs"/>
    <property type="match status" value="1"/>
</dbReference>
<dbReference type="Gene3D" id="1.10.240.10">
    <property type="entry name" value="Tyrosyl-Transfer RNA Synthetase"/>
    <property type="match status" value="1"/>
</dbReference>
<dbReference type="STRING" id="29172.A0A0D8XZT8"/>
<dbReference type="PANTHER" id="PTHR11766:SF0">
    <property type="entry name" value="TYROSINE--TRNA LIGASE, MITOCHONDRIAL"/>
    <property type="match status" value="1"/>
</dbReference>
<dbReference type="InterPro" id="IPR024088">
    <property type="entry name" value="Tyr-tRNA-ligase_bac-type"/>
</dbReference>